<name>A0A482EUJ1_SALSP</name>
<dbReference type="AlphaFoldDB" id="A0A482EUJ1"/>
<protein>
    <submittedName>
        <fullName evidence="1">Uncharacterized protein</fullName>
    </submittedName>
</protein>
<sequence>MRVLCPFSRGMVQGYHCYVAREYGRQCGRITDSGLYPAFIGCSDLPFRPRDDACFGRSGYRLSPPLFILLCFFQFSFADIQAMRLFSRSLLLALKLVEALCRCSSRPGWVSQFCMAFVSVSPNSSVFCMMAISYFSMIFYD</sequence>
<geneLocation type="plasmid" evidence="1">
    <name>pSa1423-160k</name>
</geneLocation>
<evidence type="ECO:0000313" key="1">
    <source>
        <dbReference type="EMBL" id="QBM91504.1"/>
    </source>
</evidence>
<keyword evidence="1" id="KW-0614">Plasmid</keyword>
<reference evidence="1" key="1">
    <citation type="submission" date="2019-01" db="EMBL/GenBank/DDBJ databases">
        <title>Salmonella strain 1423 plasmid sequences.</title>
        <authorList>
            <person name="Chen K."/>
            <person name="Chen S."/>
        </authorList>
    </citation>
    <scope>NUCLEOTIDE SEQUENCE</scope>
    <source>
        <strain evidence="1">Sa1423</strain>
        <plasmid evidence="1">pSa1423-160k</plasmid>
    </source>
</reference>
<organism evidence="1">
    <name type="scientific">Salmonella sp</name>
    <dbReference type="NCBI Taxonomy" id="599"/>
    <lineage>
        <taxon>Bacteria</taxon>
        <taxon>Pseudomonadati</taxon>
        <taxon>Pseudomonadota</taxon>
        <taxon>Gammaproteobacteria</taxon>
        <taxon>Enterobacterales</taxon>
        <taxon>Enterobacteriaceae</taxon>
        <taxon>Salmonella</taxon>
    </lineage>
</organism>
<gene>
    <name evidence="1" type="ORF">NNIBIDOC_00175</name>
</gene>
<proteinExistence type="predicted"/>
<accession>A0A482EUJ1</accession>
<dbReference type="EMBL" id="MK356558">
    <property type="protein sequence ID" value="QBM91504.1"/>
    <property type="molecule type" value="Genomic_DNA"/>
</dbReference>